<protein>
    <recommendedName>
        <fullName evidence="3">Repeat domain-containing protein</fullName>
    </recommendedName>
</protein>
<evidence type="ECO:0000313" key="1">
    <source>
        <dbReference type="EMBL" id="SKA13552.1"/>
    </source>
</evidence>
<evidence type="ECO:0000313" key="2">
    <source>
        <dbReference type="Proteomes" id="UP000190065"/>
    </source>
</evidence>
<dbReference type="Proteomes" id="UP000190065">
    <property type="component" value="Unassembled WGS sequence"/>
</dbReference>
<dbReference type="InterPro" id="IPR058087">
    <property type="entry name" value="XAC2610_dom"/>
</dbReference>
<dbReference type="RefSeq" id="WP_025071071.1">
    <property type="nucleotide sequence ID" value="NZ_CAUUPM010000063.1"/>
</dbReference>
<evidence type="ECO:0008006" key="3">
    <source>
        <dbReference type="Google" id="ProtNLM"/>
    </source>
</evidence>
<sequence length="408" mass="48228">MNRLLQVTLLLALFTQVCFCKTREDLISFDYSRIFMNGDLIGYIGDGQRLYMHFDRIYKDQVNPLFYNIEGKSRVKQNICNFKGKIEIDSIIRRPDDCHLVERYTLSAKYLLREDSTQHGTGIFKGQLSSCFFVYNDSVYFDDLEDGMDGYHNNQFEGVWRSYRVNVKKKANFGIDRIPDSQNLDIGADEFRVNRSKITLGWRTFYLYQNAKGDEYQAASAEEQREWWKTNHETVVTWTSKTKGNSVLVDILRNSKYLQTIKLNSPNQNYLVSLEDYNFDGYRDIAISHGDSDSLHLYLWSPTQGKYVEQPSFEKIKNPSLDKDNQCIVGNQFLDDNNIEYNLYKFENNRFLLISTIIKEAWANNYKKMTEYDLDGKIKNRKENLTYSQLCEFWRSFFLIDYIIENCY</sequence>
<accession>A0A1T4RBW4</accession>
<dbReference type="AlphaFoldDB" id="A0A1T4RBW4"/>
<proteinExistence type="predicted"/>
<dbReference type="NCBIfam" id="NF047539">
    <property type="entry name" value="XAC2610_fam"/>
    <property type="match status" value="1"/>
</dbReference>
<dbReference type="EMBL" id="FUXK01000031">
    <property type="protein sequence ID" value="SKA13552.1"/>
    <property type="molecule type" value="Genomic_DNA"/>
</dbReference>
<dbReference type="STRING" id="28136.SAMN02745202_02189"/>
<organism evidence="1 2">
    <name type="scientific">Segatella oulorum</name>
    <dbReference type="NCBI Taxonomy" id="28136"/>
    <lineage>
        <taxon>Bacteria</taxon>
        <taxon>Pseudomonadati</taxon>
        <taxon>Bacteroidota</taxon>
        <taxon>Bacteroidia</taxon>
        <taxon>Bacteroidales</taxon>
        <taxon>Prevotellaceae</taxon>
        <taxon>Segatella</taxon>
    </lineage>
</organism>
<reference evidence="1 2" key="1">
    <citation type="submission" date="2017-02" db="EMBL/GenBank/DDBJ databases">
        <authorList>
            <person name="Peterson S.W."/>
        </authorList>
    </citation>
    <scope>NUCLEOTIDE SEQUENCE [LARGE SCALE GENOMIC DNA]</scope>
    <source>
        <strain evidence="1 2">ATCC 43324</strain>
    </source>
</reference>
<gene>
    <name evidence="1" type="ORF">SAMN02745202_02189</name>
</gene>
<name>A0A1T4RBW4_9BACT</name>